<protein>
    <submittedName>
        <fullName evidence="1">Uncharacterized protein</fullName>
    </submittedName>
</protein>
<reference evidence="1" key="1">
    <citation type="submission" date="2016-06" db="EMBL/GenBank/DDBJ databases">
        <title>Pandoraea oxalativorans DSM 23570 Genome Sequencing.</title>
        <authorList>
            <person name="Ee R."/>
            <person name="Lim Y.-L."/>
            <person name="Yong D."/>
            <person name="Yin W.-F."/>
            <person name="Chan K.-G."/>
        </authorList>
    </citation>
    <scope>NUCLEOTIDE SEQUENCE</scope>
    <source>
        <strain evidence="1">DSM 23570</strain>
        <plasmid evidence="1">pPO70-1</plasmid>
    </source>
</reference>
<evidence type="ECO:0000313" key="2">
    <source>
        <dbReference type="Proteomes" id="UP000035050"/>
    </source>
</evidence>
<dbReference type="Proteomes" id="UP000035050">
    <property type="component" value="Plasmid pPO70-1"/>
</dbReference>
<organism evidence="1 2">
    <name type="scientific">Pandoraea oxalativorans</name>
    <dbReference type="NCBI Taxonomy" id="573737"/>
    <lineage>
        <taxon>Bacteria</taxon>
        <taxon>Pseudomonadati</taxon>
        <taxon>Pseudomonadota</taxon>
        <taxon>Betaproteobacteria</taxon>
        <taxon>Burkholderiales</taxon>
        <taxon>Burkholderiaceae</taxon>
        <taxon>Pandoraea</taxon>
    </lineage>
</organism>
<keyword evidence="1" id="KW-0614">Plasmid</keyword>
<dbReference type="AlphaFoldDB" id="A0A192B129"/>
<evidence type="ECO:0000313" key="1">
    <source>
        <dbReference type="EMBL" id="ANJ86771.1"/>
    </source>
</evidence>
<name>A0A192B129_9BURK</name>
<accession>A0A192B129</accession>
<dbReference type="KEGG" id="pox:MB84_31435"/>
<keyword evidence="2" id="KW-1185">Reference proteome</keyword>
<dbReference type="EMBL" id="CP011518">
    <property type="protein sequence ID" value="ANJ86771.1"/>
    <property type="molecule type" value="Genomic_DNA"/>
</dbReference>
<sequence length="116" mass="12763">MNAESIDPNRSLKDQFGIEPPIGTLSAFVFAGGRGFPCTPQQINEITRLLYDNTCLKHFGLDLFKPTTHLIDVAGALRSLWKLESLSIKLEFTATNIKKIAGFLLISANQLGICII</sequence>
<gene>
    <name evidence="1" type="ORF">MB84_31435</name>
</gene>
<proteinExistence type="predicted"/>
<geneLocation type="plasmid" evidence="1 2">
    <name>pPO70-1</name>
</geneLocation>